<protein>
    <submittedName>
        <fullName evidence="1">Uncharacterized protein</fullName>
    </submittedName>
</protein>
<accession>A0ACC2HNK9</accession>
<dbReference type="Proteomes" id="UP001153331">
    <property type="component" value="Unassembled WGS sequence"/>
</dbReference>
<sequence>MCFSTLDSRVATHFSQPEVHPQAKRYAPIFSLDLTLSASARTNHRSIDRYAVHAAQSLPTDRRLIGVEICKNGHQAQPADPEEPFPQGLAGKKKSRRNARVAKAAQVAPRPVDLLRPVVRCPTIKYNRRVRPGRGFSLVELKGTALLRLHPGIN</sequence>
<name>A0ACC2HNK9_9PLEO</name>
<reference evidence="1" key="1">
    <citation type="submission" date="2022-11" db="EMBL/GenBank/DDBJ databases">
        <title>Genome Sequence of Boeremia exigua.</title>
        <authorList>
            <person name="Buettner E."/>
        </authorList>
    </citation>
    <scope>NUCLEOTIDE SEQUENCE</scope>
    <source>
        <strain evidence="1">CU02</strain>
    </source>
</reference>
<proteinExistence type="predicted"/>
<dbReference type="EMBL" id="JAPHNI010001904">
    <property type="protein sequence ID" value="KAJ8104612.1"/>
    <property type="molecule type" value="Genomic_DNA"/>
</dbReference>
<organism evidence="1 2">
    <name type="scientific">Boeremia exigua</name>
    <dbReference type="NCBI Taxonomy" id="749465"/>
    <lineage>
        <taxon>Eukaryota</taxon>
        <taxon>Fungi</taxon>
        <taxon>Dikarya</taxon>
        <taxon>Ascomycota</taxon>
        <taxon>Pezizomycotina</taxon>
        <taxon>Dothideomycetes</taxon>
        <taxon>Pleosporomycetidae</taxon>
        <taxon>Pleosporales</taxon>
        <taxon>Pleosporineae</taxon>
        <taxon>Didymellaceae</taxon>
        <taxon>Boeremia</taxon>
    </lineage>
</organism>
<evidence type="ECO:0000313" key="2">
    <source>
        <dbReference type="Proteomes" id="UP001153331"/>
    </source>
</evidence>
<keyword evidence="2" id="KW-1185">Reference proteome</keyword>
<evidence type="ECO:0000313" key="1">
    <source>
        <dbReference type="EMBL" id="KAJ8104612.1"/>
    </source>
</evidence>
<gene>
    <name evidence="1" type="ORF">OPT61_g10664</name>
</gene>
<comment type="caution">
    <text evidence="1">The sequence shown here is derived from an EMBL/GenBank/DDBJ whole genome shotgun (WGS) entry which is preliminary data.</text>
</comment>